<dbReference type="InterPro" id="IPR001537">
    <property type="entry name" value="SpoU_MeTrfase"/>
</dbReference>
<dbReference type="InterPro" id="IPR004384">
    <property type="entry name" value="RNA_MeTrfase_TrmJ/LasT"/>
</dbReference>
<dbReference type="Pfam" id="PF00588">
    <property type="entry name" value="SpoU_methylase"/>
    <property type="match status" value="1"/>
</dbReference>
<dbReference type="PANTHER" id="PTHR42786">
    <property type="entry name" value="TRNA/RRNA METHYLTRANSFERASE"/>
    <property type="match status" value="1"/>
</dbReference>
<dbReference type="InterPro" id="IPR029026">
    <property type="entry name" value="tRNA_m1G_MTases_N"/>
</dbReference>
<dbReference type="InterPro" id="IPR029028">
    <property type="entry name" value="Alpha/beta_knot_MTases"/>
</dbReference>
<evidence type="ECO:0000256" key="1">
    <source>
        <dbReference type="ARBA" id="ARBA00007228"/>
    </source>
</evidence>
<dbReference type="AlphaFoldDB" id="A0AA37TTS5"/>
<dbReference type="PANTHER" id="PTHR42786:SF6">
    <property type="entry name" value="TRNA_RRNA METHYLTRANSFERASE SPOU TYPE DOMAIN-CONTAINING PROTEIN"/>
    <property type="match status" value="1"/>
</dbReference>
<organism evidence="6 7">
    <name type="scientific">Paraferrimonas haliotis</name>
    <dbReference type="NCBI Taxonomy" id="2013866"/>
    <lineage>
        <taxon>Bacteria</taxon>
        <taxon>Pseudomonadati</taxon>
        <taxon>Pseudomonadota</taxon>
        <taxon>Gammaproteobacteria</taxon>
        <taxon>Alteromonadales</taxon>
        <taxon>Ferrimonadaceae</taxon>
        <taxon>Paraferrimonas</taxon>
    </lineage>
</organism>
<dbReference type="GO" id="GO:0003723">
    <property type="term" value="F:RNA binding"/>
    <property type="evidence" value="ECO:0007669"/>
    <property type="project" value="InterPro"/>
</dbReference>
<evidence type="ECO:0000256" key="2">
    <source>
        <dbReference type="ARBA" id="ARBA00022603"/>
    </source>
</evidence>
<reference evidence="6 7" key="1">
    <citation type="journal article" date="2014" name="Int. J. Syst. Evol. Microbiol.">
        <title>Complete genome sequence of Corynebacterium casei LMG S-19264T (=DSM 44701T), isolated from a smear-ripened cheese.</title>
        <authorList>
            <consortium name="US DOE Joint Genome Institute (JGI-PGF)"/>
            <person name="Walter F."/>
            <person name="Albersmeier A."/>
            <person name="Kalinowski J."/>
            <person name="Ruckert C."/>
        </authorList>
    </citation>
    <scope>NUCLEOTIDE SEQUENCE [LARGE SCALE GENOMIC DNA]</scope>
    <source>
        <strain evidence="6 7">NBRC 112785</strain>
    </source>
</reference>
<dbReference type="GO" id="GO:0005829">
    <property type="term" value="C:cytosol"/>
    <property type="evidence" value="ECO:0007669"/>
    <property type="project" value="TreeGrafter"/>
</dbReference>
<dbReference type="GO" id="GO:0008173">
    <property type="term" value="F:RNA methyltransferase activity"/>
    <property type="evidence" value="ECO:0007669"/>
    <property type="project" value="InterPro"/>
</dbReference>
<comment type="similarity">
    <text evidence="1">Belongs to the class IV-like SAM-binding methyltransferase superfamily. RNA methyltransferase TrmH family.</text>
</comment>
<dbReference type="Gene3D" id="3.40.1280.10">
    <property type="match status" value="1"/>
</dbReference>
<keyword evidence="2" id="KW-0489">Methyltransferase</keyword>
<evidence type="ECO:0000256" key="4">
    <source>
        <dbReference type="ARBA" id="ARBA00022691"/>
    </source>
</evidence>
<feature type="domain" description="tRNA/rRNA methyltransferase SpoU type" evidence="5">
    <location>
        <begin position="10"/>
        <end position="106"/>
    </location>
</feature>
<evidence type="ECO:0000256" key="3">
    <source>
        <dbReference type="ARBA" id="ARBA00022679"/>
    </source>
</evidence>
<evidence type="ECO:0000313" key="6">
    <source>
        <dbReference type="EMBL" id="GLS84121.1"/>
    </source>
</evidence>
<evidence type="ECO:0000259" key="5">
    <source>
        <dbReference type="Pfam" id="PF00588"/>
    </source>
</evidence>
<sequence>MTYTGERYQRAARYQTDTHQHSQHIELSHVDNVTDGLEAGEKLICVDLVEGATALSDYCHPAHARYVFGPEDGSISQEVIDRADAVVYIPTNACLNLAASVNVLLYDRMVKLGSIHASDELIIKSRDINNRTKVR</sequence>
<dbReference type="SUPFAM" id="SSF75217">
    <property type="entry name" value="alpha/beta knot"/>
    <property type="match status" value="1"/>
</dbReference>
<comment type="caution">
    <text evidence="6">The sequence shown here is derived from an EMBL/GenBank/DDBJ whole genome shotgun (WGS) entry which is preliminary data.</text>
</comment>
<keyword evidence="3" id="KW-0808">Transferase</keyword>
<name>A0AA37TTS5_9GAMM</name>
<accession>A0AA37TTS5</accession>
<dbReference type="GO" id="GO:0002128">
    <property type="term" value="P:tRNA nucleoside ribose methylation"/>
    <property type="evidence" value="ECO:0007669"/>
    <property type="project" value="TreeGrafter"/>
</dbReference>
<keyword evidence="7" id="KW-1185">Reference proteome</keyword>
<protein>
    <recommendedName>
        <fullName evidence="5">tRNA/rRNA methyltransferase SpoU type domain-containing protein</fullName>
    </recommendedName>
</protein>
<gene>
    <name evidence="6" type="ORF">GCM10007894_20980</name>
</gene>
<dbReference type="EMBL" id="BSPO01000003">
    <property type="protein sequence ID" value="GLS84121.1"/>
    <property type="molecule type" value="Genomic_DNA"/>
</dbReference>
<keyword evidence="4" id="KW-0949">S-adenosyl-L-methionine</keyword>
<dbReference type="Proteomes" id="UP001157439">
    <property type="component" value="Unassembled WGS sequence"/>
</dbReference>
<proteinExistence type="inferred from homology"/>
<evidence type="ECO:0000313" key="7">
    <source>
        <dbReference type="Proteomes" id="UP001157439"/>
    </source>
</evidence>